<dbReference type="Gene3D" id="3.20.20.140">
    <property type="entry name" value="Metal-dependent hydrolases"/>
    <property type="match status" value="1"/>
</dbReference>
<keyword evidence="9" id="KW-1185">Reference proteome</keyword>
<dbReference type="PROSITE" id="PS00483">
    <property type="entry name" value="DIHYDROOROTASE_2"/>
    <property type="match status" value="1"/>
</dbReference>
<organism evidence="8 9">
    <name type="scientific">Helicobacter enhydrae</name>
    <dbReference type="NCBI Taxonomy" id="222136"/>
    <lineage>
        <taxon>Bacteria</taxon>
        <taxon>Pseudomonadati</taxon>
        <taxon>Campylobacterota</taxon>
        <taxon>Epsilonproteobacteria</taxon>
        <taxon>Campylobacterales</taxon>
        <taxon>Helicobacteraceae</taxon>
        <taxon>Helicobacter</taxon>
    </lineage>
</organism>
<dbReference type="PANTHER" id="PTHR43137:SF1">
    <property type="entry name" value="DIHYDROOROTASE"/>
    <property type="match status" value="1"/>
</dbReference>
<dbReference type="EC" id="3.5.2.3" evidence="6 7"/>
<comment type="catalytic activity">
    <reaction evidence="6">
        <text>(S)-dihydroorotate + H2O = N-carbamoyl-L-aspartate + H(+)</text>
        <dbReference type="Rhea" id="RHEA:24296"/>
        <dbReference type="ChEBI" id="CHEBI:15377"/>
        <dbReference type="ChEBI" id="CHEBI:15378"/>
        <dbReference type="ChEBI" id="CHEBI:30864"/>
        <dbReference type="ChEBI" id="CHEBI:32814"/>
        <dbReference type="EC" id="3.5.2.3"/>
    </reaction>
</comment>
<feature type="binding site" evidence="6">
    <location>
        <position position="168"/>
    </location>
    <ligand>
        <name>Zn(2+)</name>
        <dbReference type="ChEBI" id="CHEBI:29105"/>
        <label>2</label>
    </ligand>
</feature>
<keyword evidence="4 6" id="KW-0862">Zinc</keyword>
<dbReference type="KEGG" id="het:BBW65_02020"/>
<dbReference type="UniPathway" id="UPA00070">
    <property type="reaction ID" value="UER00117"/>
</dbReference>
<name>A0A1B1U4H5_9HELI</name>
<feature type="binding site" evidence="6">
    <location>
        <position position="256"/>
    </location>
    <ligand>
        <name>substrate</name>
    </ligand>
</feature>
<comment type="caution">
    <text evidence="6">Lacks conserved residue(s) required for the propagation of feature annotation.</text>
</comment>
<feature type="active site" evidence="6">
    <location>
        <position position="240"/>
    </location>
</feature>
<feature type="binding site" description="via carbamate group" evidence="6">
    <location>
        <position position="95"/>
    </location>
    <ligand>
        <name>Zn(2+)</name>
        <dbReference type="ChEBI" id="CHEBI:29105"/>
        <label>1</label>
    </ligand>
</feature>
<dbReference type="AlphaFoldDB" id="A0A1B1U4H5"/>
<protein>
    <recommendedName>
        <fullName evidence="6 7">Dihydroorotase</fullName>
        <shortName evidence="6">DHOase</shortName>
        <ecNumber evidence="6 7">3.5.2.3</ecNumber>
    </recommendedName>
</protein>
<keyword evidence="5 6" id="KW-0665">Pyrimidine biosynthesis</keyword>
<dbReference type="HAMAP" id="MF_00219">
    <property type="entry name" value="PyrC_classII"/>
    <property type="match status" value="1"/>
</dbReference>
<accession>A0A1B1U4H5</accession>
<dbReference type="OrthoDB" id="9808095at2"/>
<reference evidence="9" key="1">
    <citation type="submission" date="2016-07" db="EMBL/GenBank/DDBJ databases">
        <authorList>
            <person name="Florea S."/>
            <person name="Webb J.S."/>
            <person name="Jaromczyk J."/>
            <person name="Schardl C.L."/>
        </authorList>
    </citation>
    <scope>NUCLEOTIDE SEQUENCE [LARGE SCALE GENOMIC DNA]</scope>
    <source>
        <strain evidence="9">MIT 01-6242</strain>
    </source>
</reference>
<sequence length="342" mass="38282">MTTLTLKNPLDMHLHLREGAILQSVLPFSARSFVGGVVMPNLTTPITTAEMAMHYKQEIQHLEASFFPILTIYLAPTLEKTELQKAKKEGINILKLYPKGATTNSQSGISEILDTTTLELLEEAQNQGFILSIHAESNGYSLDREFEFLPYIHEIATQFPHLKIIIEHLSDRRSIPTLERYPNVFATLTLHHITLTLDDLLGKGLNPHLFCKPILKSPKDRDALLHLALNAHPKVSFGSDSAPHLLSKKLSHQGSAGVFSAPSALEQLCSLFERYDALERLQTFVSDNAIKNYDLALPHQYQITLAKTPHTIPQALQHQNDQIIPLNAGQTLQWSIVGKERV</sequence>
<evidence type="ECO:0000256" key="4">
    <source>
        <dbReference type="ARBA" id="ARBA00022833"/>
    </source>
</evidence>
<feature type="binding site" evidence="6">
    <location>
        <position position="134"/>
    </location>
    <ligand>
        <name>Zn(2+)</name>
        <dbReference type="ChEBI" id="CHEBI:29105"/>
        <label>2</label>
    </ligand>
</feature>
<dbReference type="PROSITE" id="PS00482">
    <property type="entry name" value="DIHYDROOROTASE_1"/>
    <property type="match status" value="1"/>
</dbReference>
<feature type="binding site" evidence="6">
    <location>
        <position position="15"/>
    </location>
    <ligand>
        <name>Zn(2+)</name>
        <dbReference type="ChEBI" id="CHEBI:29105"/>
        <label>1</label>
    </ligand>
</feature>
<comment type="function">
    <text evidence="1 6">Catalyzes the reversible cyclization of carbamoyl aspartate to dihydroorotate.</text>
</comment>
<dbReference type="PANTHER" id="PTHR43137">
    <property type="entry name" value="DIHYDROOROTASE"/>
    <property type="match status" value="1"/>
</dbReference>
<dbReference type="NCBIfam" id="TIGR00856">
    <property type="entry name" value="pyrC_dimer"/>
    <property type="match status" value="1"/>
</dbReference>
<dbReference type="SUPFAM" id="SSF51556">
    <property type="entry name" value="Metallo-dependent hydrolases"/>
    <property type="match status" value="1"/>
</dbReference>
<dbReference type="GO" id="GO:0044205">
    <property type="term" value="P:'de novo' UMP biosynthetic process"/>
    <property type="evidence" value="ECO:0007669"/>
    <property type="project" value="UniProtKB-UniRule"/>
</dbReference>
<feature type="binding site" evidence="6">
    <location>
        <position position="13"/>
    </location>
    <ligand>
        <name>Zn(2+)</name>
        <dbReference type="ChEBI" id="CHEBI:29105"/>
        <label>1</label>
    </ligand>
</feature>
<evidence type="ECO:0000256" key="5">
    <source>
        <dbReference type="ARBA" id="ARBA00022975"/>
    </source>
</evidence>
<feature type="binding site" evidence="6">
    <location>
        <position position="244"/>
    </location>
    <ligand>
        <name>substrate</name>
    </ligand>
</feature>
<dbReference type="GO" id="GO:0004151">
    <property type="term" value="F:dihydroorotase activity"/>
    <property type="evidence" value="ECO:0007669"/>
    <property type="project" value="UniProtKB-UniRule"/>
</dbReference>
<dbReference type="PIRSF" id="PIRSF001237">
    <property type="entry name" value="DHOdimr"/>
    <property type="match status" value="1"/>
</dbReference>
<dbReference type="GO" id="GO:0006207">
    <property type="term" value="P:'de novo' pyrimidine nucleobase biosynthetic process"/>
    <property type="evidence" value="ECO:0007669"/>
    <property type="project" value="TreeGrafter"/>
</dbReference>
<dbReference type="InterPro" id="IPR002195">
    <property type="entry name" value="Dihydroorotase_CS"/>
</dbReference>
<feature type="binding site" description="via carbamate group" evidence="6">
    <location>
        <position position="95"/>
    </location>
    <ligand>
        <name>Zn(2+)</name>
        <dbReference type="ChEBI" id="CHEBI:29105"/>
        <label>2</label>
    </ligand>
</feature>
<feature type="binding site" evidence="6">
    <location>
        <position position="41"/>
    </location>
    <ligand>
        <name>substrate</name>
    </ligand>
</feature>
<evidence type="ECO:0000256" key="3">
    <source>
        <dbReference type="ARBA" id="ARBA00022801"/>
    </source>
</evidence>
<evidence type="ECO:0000313" key="8">
    <source>
        <dbReference type="EMBL" id="ANV97656.1"/>
    </source>
</evidence>
<feature type="modified residue" description="N6-carboxylysine" evidence="6">
    <location>
        <position position="95"/>
    </location>
</feature>
<proteinExistence type="inferred from homology"/>
<dbReference type="Proteomes" id="UP000092884">
    <property type="component" value="Chromosome"/>
</dbReference>
<dbReference type="GO" id="GO:0008270">
    <property type="term" value="F:zinc ion binding"/>
    <property type="evidence" value="ECO:0007669"/>
    <property type="project" value="UniProtKB-UniRule"/>
</dbReference>
<keyword evidence="3 6" id="KW-0378">Hydrolase</keyword>
<comment type="cofactor">
    <cofactor evidence="6">
        <name>Zn(2+)</name>
        <dbReference type="ChEBI" id="CHEBI:29105"/>
    </cofactor>
    <text evidence="6">Binds 2 Zn(2+) ions per subunit.</text>
</comment>
<comment type="subunit">
    <text evidence="6">Homodimer.</text>
</comment>
<dbReference type="RefSeq" id="WP_066339002.1">
    <property type="nucleotide sequence ID" value="NZ_CP016503.1"/>
</dbReference>
<dbReference type="STRING" id="222136.BBW65_02020"/>
<keyword evidence="2 6" id="KW-0479">Metal-binding</keyword>
<feature type="binding site" evidence="6">
    <location>
        <position position="240"/>
    </location>
    <ligand>
        <name>Zn(2+)</name>
        <dbReference type="ChEBI" id="CHEBI:29105"/>
        <label>1</label>
    </ligand>
</feature>
<dbReference type="InterPro" id="IPR004721">
    <property type="entry name" value="DHOdimr"/>
</dbReference>
<evidence type="ECO:0000256" key="7">
    <source>
        <dbReference type="NCBIfam" id="TIGR00856"/>
    </source>
</evidence>
<comment type="similarity">
    <text evidence="6">Belongs to the metallo-dependent hydrolases superfamily. DHOase family. Class II DHOase subfamily.</text>
</comment>
<dbReference type="GO" id="GO:0005829">
    <property type="term" value="C:cytosol"/>
    <property type="evidence" value="ECO:0007669"/>
    <property type="project" value="TreeGrafter"/>
</dbReference>
<evidence type="ECO:0000256" key="1">
    <source>
        <dbReference type="ARBA" id="ARBA00002368"/>
    </source>
</evidence>
<dbReference type="InterPro" id="IPR032466">
    <property type="entry name" value="Metal_Hydrolase"/>
</dbReference>
<evidence type="ECO:0000313" key="9">
    <source>
        <dbReference type="Proteomes" id="UP000092884"/>
    </source>
</evidence>
<dbReference type="EMBL" id="CP016503">
    <property type="protein sequence ID" value="ANV97656.1"/>
    <property type="molecule type" value="Genomic_DNA"/>
</dbReference>
<feature type="binding site" evidence="6">
    <location>
        <position position="134"/>
    </location>
    <ligand>
        <name>substrate</name>
    </ligand>
</feature>
<gene>
    <name evidence="6" type="primary">pyrC</name>
    <name evidence="8" type="ORF">BBW65_02020</name>
</gene>
<feature type="binding site" evidence="6">
    <location>
        <begin position="15"/>
        <end position="17"/>
    </location>
    <ligand>
        <name>substrate</name>
    </ligand>
</feature>
<evidence type="ECO:0000256" key="6">
    <source>
        <dbReference type="HAMAP-Rule" id="MF_00219"/>
    </source>
</evidence>
<comment type="pathway">
    <text evidence="6">Pyrimidine metabolism; UMP biosynthesis via de novo pathway; (S)-dihydroorotate from bicarbonate: step 3/3.</text>
</comment>
<evidence type="ECO:0000256" key="2">
    <source>
        <dbReference type="ARBA" id="ARBA00022723"/>
    </source>
</evidence>